<dbReference type="EMBL" id="QYUK01000011">
    <property type="protein sequence ID" value="RJF88179.1"/>
    <property type="molecule type" value="Genomic_DNA"/>
</dbReference>
<evidence type="ECO:0000313" key="2">
    <source>
        <dbReference type="EMBL" id="RJF88179.1"/>
    </source>
</evidence>
<dbReference type="AlphaFoldDB" id="A0A418WE02"/>
<sequence>MAEIVNLRRARKAKARAEAQATAAENRIQFGRTAQEKKQSAAQKALEAKRLDGHRRDDDDQG</sequence>
<dbReference type="InterPro" id="IPR025227">
    <property type="entry name" value="DUF4169"/>
</dbReference>
<comment type="caution">
    <text evidence="2">The sequence shown here is derived from an EMBL/GenBank/DDBJ whole genome shotgun (WGS) entry which is preliminary data.</text>
</comment>
<dbReference type="Pfam" id="PF13770">
    <property type="entry name" value="DUF4169"/>
    <property type="match status" value="1"/>
</dbReference>
<proteinExistence type="predicted"/>
<protein>
    <submittedName>
        <fullName evidence="2">DUF4169 family protein</fullName>
    </submittedName>
</protein>
<evidence type="ECO:0000256" key="1">
    <source>
        <dbReference type="SAM" id="MobiDB-lite"/>
    </source>
</evidence>
<reference evidence="2 3" key="1">
    <citation type="submission" date="2018-09" db="EMBL/GenBank/DDBJ databases">
        <authorList>
            <person name="Zhu H."/>
        </authorList>
    </citation>
    <scope>NUCLEOTIDE SEQUENCE [LARGE SCALE GENOMIC DNA]</scope>
    <source>
        <strain evidence="2 3">K1W22B-8</strain>
    </source>
</reference>
<evidence type="ECO:0000313" key="3">
    <source>
        <dbReference type="Proteomes" id="UP000284605"/>
    </source>
</evidence>
<accession>A0A418WE02</accession>
<dbReference type="Proteomes" id="UP000284605">
    <property type="component" value="Unassembled WGS sequence"/>
</dbReference>
<feature type="region of interest" description="Disordered" evidence="1">
    <location>
        <begin position="22"/>
        <end position="62"/>
    </location>
</feature>
<dbReference type="RefSeq" id="WP_119778816.1">
    <property type="nucleotide sequence ID" value="NZ_QYUK01000011.1"/>
</dbReference>
<keyword evidence="3" id="KW-1185">Reference proteome</keyword>
<gene>
    <name evidence="2" type="ORF">D3874_15110</name>
</gene>
<organism evidence="2 3">
    <name type="scientific">Oleomonas cavernae</name>
    <dbReference type="NCBI Taxonomy" id="2320859"/>
    <lineage>
        <taxon>Bacteria</taxon>
        <taxon>Pseudomonadati</taxon>
        <taxon>Pseudomonadota</taxon>
        <taxon>Alphaproteobacteria</taxon>
        <taxon>Acetobacterales</taxon>
        <taxon>Acetobacteraceae</taxon>
        <taxon>Oleomonas</taxon>
    </lineage>
</organism>
<feature type="compositionally biased region" description="Basic and acidic residues" evidence="1">
    <location>
        <begin position="46"/>
        <end position="62"/>
    </location>
</feature>
<name>A0A418WE02_9PROT</name>